<dbReference type="Proteomes" id="UP000019593">
    <property type="component" value="Chromosome"/>
</dbReference>
<dbReference type="GO" id="GO:0046872">
    <property type="term" value="F:metal ion binding"/>
    <property type="evidence" value="ECO:0007669"/>
    <property type="project" value="UniProtKB-KW"/>
</dbReference>
<evidence type="ECO:0000256" key="10">
    <source>
        <dbReference type="ARBA" id="ARBA00023136"/>
    </source>
</evidence>
<evidence type="ECO:0000256" key="5">
    <source>
        <dbReference type="ARBA" id="ARBA00022692"/>
    </source>
</evidence>
<evidence type="ECO:0000256" key="8">
    <source>
        <dbReference type="ARBA" id="ARBA00022989"/>
    </source>
</evidence>
<dbReference type="Pfam" id="PF02163">
    <property type="entry name" value="Peptidase_M50"/>
    <property type="match status" value="1"/>
</dbReference>
<feature type="transmembrane region" description="Helical" evidence="11">
    <location>
        <begin position="415"/>
        <end position="435"/>
    </location>
</feature>
<keyword evidence="7 11" id="KW-0862">Zinc</keyword>
<dbReference type="HOGENOM" id="CLU_025778_1_0_5"/>
<dbReference type="SMART" id="SM00228">
    <property type="entry name" value="PDZ"/>
    <property type="match status" value="2"/>
</dbReference>
<dbReference type="InterPro" id="IPR036034">
    <property type="entry name" value="PDZ_sf"/>
</dbReference>
<dbReference type="KEGG" id="red:roselon_02701"/>
<evidence type="ECO:0000313" key="14">
    <source>
        <dbReference type="Proteomes" id="UP000019593"/>
    </source>
</evidence>
<name>W8SR58_9RHOB</name>
<dbReference type="CDD" id="cd06163">
    <property type="entry name" value="S2P-M50_PDZ_RseP-like"/>
    <property type="match status" value="1"/>
</dbReference>
<dbReference type="GO" id="GO:0006508">
    <property type="term" value="P:proteolysis"/>
    <property type="evidence" value="ECO:0007669"/>
    <property type="project" value="UniProtKB-KW"/>
</dbReference>
<feature type="transmembrane region" description="Helical" evidence="11">
    <location>
        <begin position="7"/>
        <end position="28"/>
    </location>
</feature>
<dbReference type="Gene3D" id="2.30.42.10">
    <property type="match status" value="2"/>
</dbReference>
<accession>W8SR58</accession>
<comment type="subcellular location">
    <subcellularLocation>
        <location evidence="2">Membrane</location>
        <topology evidence="2">Multi-pass membrane protein</topology>
    </subcellularLocation>
</comment>
<comment type="cofactor">
    <cofactor evidence="1 11">
        <name>Zn(2+)</name>
        <dbReference type="ChEBI" id="CHEBI:29105"/>
    </cofactor>
</comment>
<reference evidence="13 14" key="1">
    <citation type="submission" date="2013-03" db="EMBL/GenBank/DDBJ databases">
        <authorList>
            <person name="Fiebig A."/>
            <person name="Goeker M."/>
            <person name="Klenk H.-P.P."/>
        </authorList>
    </citation>
    <scope>NUCLEOTIDE SEQUENCE [LARGE SCALE GENOMIC DNA]</scope>
    <source>
        <strain evidence="14">DSM 19469</strain>
    </source>
</reference>
<feature type="domain" description="PDZ" evidence="12">
    <location>
        <begin position="134"/>
        <end position="200"/>
    </location>
</feature>
<feature type="transmembrane region" description="Helical" evidence="11">
    <location>
        <begin position="371"/>
        <end position="394"/>
    </location>
</feature>
<dbReference type="RefSeq" id="WP_025312713.1">
    <property type="nucleotide sequence ID" value="NZ_CP004372.1"/>
</dbReference>
<dbReference type="EC" id="3.4.24.-" evidence="11"/>
<keyword evidence="9 11" id="KW-0482">Metalloprotease</keyword>
<protein>
    <recommendedName>
        <fullName evidence="11">Zinc metalloprotease</fullName>
        <ecNumber evidence="11">3.4.24.-</ecNumber>
    </recommendedName>
</protein>
<dbReference type="InterPro" id="IPR001478">
    <property type="entry name" value="PDZ"/>
</dbReference>
<evidence type="ECO:0000259" key="12">
    <source>
        <dbReference type="SMART" id="SM00228"/>
    </source>
</evidence>
<evidence type="ECO:0000256" key="2">
    <source>
        <dbReference type="ARBA" id="ARBA00004141"/>
    </source>
</evidence>
<evidence type="ECO:0000256" key="7">
    <source>
        <dbReference type="ARBA" id="ARBA00022833"/>
    </source>
</evidence>
<dbReference type="OrthoDB" id="9782003at2"/>
<dbReference type="NCBIfam" id="TIGR00054">
    <property type="entry name" value="RIP metalloprotease RseP"/>
    <property type="match status" value="1"/>
</dbReference>
<dbReference type="SUPFAM" id="SSF50156">
    <property type="entry name" value="PDZ domain-like"/>
    <property type="match status" value="2"/>
</dbReference>
<organism evidence="13 14">
    <name type="scientific">Roseicyclus elongatus DSM 19469</name>
    <dbReference type="NCBI Taxonomy" id="1294273"/>
    <lineage>
        <taxon>Bacteria</taxon>
        <taxon>Pseudomonadati</taxon>
        <taxon>Pseudomonadota</taxon>
        <taxon>Alphaproteobacteria</taxon>
        <taxon>Rhodobacterales</taxon>
        <taxon>Roseobacteraceae</taxon>
        <taxon>Roseicyclus</taxon>
    </lineage>
</organism>
<evidence type="ECO:0000256" key="4">
    <source>
        <dbReference type="ARBA" id="ARBA00022670"/>
    </source>
</evidence>
<evidence type="ECO:0000256" key="6">
    <source>
        <dbReference type="ARBA" id="ARBA00022801"/>
    </source>
</evidence>
<keyword evidence="10 11" id="KW-0472">Membrane</keyword>
<evidence type="ECO:0000313" key="13">
    <source>
        <dbReference type="EMBL" id="AHM05000.1"/>
    </source>
</evidence>
<sequence length="442" mass="46974">MEFIPDFGGFAFTLLAFIAALSVIVAIHEYGHYIVGRWSGIHAEVFSIGFGPVLLSRVDRHGTKWQLAALPFGGYVKFLGDSDAASGKDAAAIDALDVQERRRSMHGAPLWARAATVAAGPIFNFILSIIIFAGVLMVSGRPVEAPIVGAPAALPAERITLQEGDLILAVDGQPVETLSELYATARDLAPSPTLDYRVERAGEEMTVTASFLLLPLVQSVTPQSAAIEAGLEEGDLIEAVNGTPIYAFSELREAVDASAGAPMDLTIWRDGARLPITLSPRRTDLPTADGGFETRWLIGISGGLIFDPVTERVGLWSAIVSGADQTWFVVRSSLSGLWHMITGAISSCNLQGPIGIAETSGAAASQGLDNFIWFIAVLSTAVGLLNLFPIPVLDGGHLMFHAYEAVSGKPPSDKALRVFMTVGLTLLLSLMLFALTNDLFCP</sequence>
<feature type="domain" description="PDZ" evidence="12">
    <location>
        <begin position="201"/>
        <end position="271"/>
    </location>
</feature>
<keyword evidence="11" id="KW-0479">Metal-binding</keyword>
<evidence type="ECO:0000256" key="1">
    <source>
        <dbReference type="ARBA" id="ARBA00001947"/>
    </source>
</evidence>
<keyword evidence="6 11" id="KW-0378">Hydrolase</keyword>
<dbReference type="GO" id="GO:0004222">
    <property type="term" value="F:metalloendopeptidase activity"/>
    <property type="evidence" value="ECO:0007669"/>
    <property type="project" value="InterPro"/>
</dbReference>
<dbReference type="PANTHER" id="PTHR42837:SF2">
    <property type="entry name" value="MEMBRANE METALLOPROTEASE ARASP2, CHLOROPLASTIC-RELATED"/>
    <property type="match status" value="1"/>
</dbReference>
<dbReference type="PATRIC" id="fig|1294273.3.peg.2665"/>
<dbReference type="PANTHER" id="PTHR42837">
    <property type="entry name" value="REGULATOR OF SIGMA-E PROTEASE RSEP"/>
    <property type="match status" value="1"/>
</dbReference>
<evidence type="ECO:0000256" key="11">
    <source>
        <dbReference type="RuleBase" id="RU362031"/>
    </source>
</evidence>
<feature type="transmembrane region" description="Helical" evidence="11">
    <location>
        <begin position="110"/>
        <end position="138"/>
    </location>
</feature>
<keyword evidence="4 13" id="KW-0645">Protease</keyword>
<dbReference type="InterPro" id="IPR041489">
    <property type="entry name" value="PDZ_6"/>
</dbReference>
<dbReference type="eggNOG" id="COG0750">
    <property type="taxonomic scope" value="Bacteria"/>
</dbReference>
<keyword evidence="14" id="KW-1185">Reference proteome</keyword>
<comment type="similarity">
    <text evidence="3 11">Belongs to the peptidase M50B family.</text>
</comment>
<dbReference type="CDD" id="cd23081">
    <property type="entry name" value="cpPDZ_EcRseP-like"/>
    <property type="match status" value="1"/>
</dbReference>
<dbReference type="STRING" id="1294273.roselon_02701"/>
<dbReference type="EMBL" id="CP004372">
    <property type="protein sequence ID" value="AHM05000.1"/>
    <property type="molecule type" value="Genomic_DNA"/>
</dbReference>
<dbReference type="InterPro" id="IPR008915">
    <property type="entry name" value="Peptidase_M50"/>
</dbReference>
<proteinExistence type="inferred from homology"/>
<evidence type="ECO:0000256" key="3">
    <source>
        <dbReference type="ARBA" id="ARBA00007931"/>
    </source>
</evidence>
<evidence type="ECO:0000256" key="9">
    <source>
        <dbReference type="ARBA" id="ARBA00023049"/>
    </source>
</evidence>
<dbReference type="AlphaFoldDB" id="W8SR58"/>
<dbReference type="GO" id="GO:0016020">
    <property type="term" value="C:membrane"/>
    <property type="evidence" value="ECO:0007669"/>
    <property type="project" value="UniProtKB-SubCell"/>
</dbReference>
<keyword evidence="8 11" id="KW-1133">Transmembrane helix</keyword>
<gene>
    <name evidence="13" type="ORF">roselon_02701</name>
</gene>
<keyword evidence="5 11" id="KW-0812">Transmembrane</keyword>
<dbReference type="Pfam" id="PF17820">
    <property type="entry name" value="PDZ_6"/>
    <property type="match status" value="1"/>
</dbReference>
<dbReference type="InterPro" id="IPR004387">
    <property type="entry name" value="Pept_M50_Zn"/>
</dbReference>